<protein>
    <submittedName>
        <fullName evidence="1">Uncharacterized protein</fullName>
    </submittedName>
</protein>
<accession>A0ABW8K220</accession>
<sequence length="128" mass="13848">MPNLPYSIELHDSTISDVESRDGSILIKFSRAYVHLDGKGWAQEAEIRIGSATVGGERVDYPAKVGDGQLVTEDGPYHNLLMLPLSTIGPVTLEIEFMSGKVVRISGAGLEVTMKGPRILLEQVAGRL</sequence>
<organism evidence="1 2">
    <name type="scientific">Dyella koreensis</name>
    <dbReference type="NCBI Taxonomy" id="311235"/>
    <lineage>
        <taxon>Bacteria</taxon>
        <taxon>Pseudomonadati</taxon>
        <taxon>Pseudomonadota</taxon>
        <taxon>Gammaproteobacteria</taxon>
        <taxon>Lysobacterales</taxon>
        <taxon>Rhodanobacteraceae</taxon>
        <taxon>Dyella</taxon>
    </lineage>
</organism>
<name>A0ABW8K220_9GAMM</name>
<evidence type="ECO:0000313" key="1">
    <source>
        <dbReference type="EMBL" id="MFK2916625.1"/>
    </source>
</evidence>
<proteinExistence type="predicted"/>
<dbReference type="Proteomes" id="UP001620408">
    <property type="component" value="Unassembled WGS sequence"/>
</dbReference>
<gene>
    <name evidence="1" type="ORF">ISS97_05070</name>
</gene>
<dbReference type="EMBL" id="JADIKD010000007">
    <property type="protein sequence ID" value="MFK2916625.1"/>
    <property type="molecule type" value="Genomic_DNA"/>
</dbReference>
<reference evidence="1 2" key="1">
    <citation type="submission" date="2020-10" db="EMBL/GenBank/DDBJ databases">
        <title>Phylogeny of dyella-like bacteria.</title>
        <authorList>
            <person name="Fu J."/>
        </authorList>
    </citation>
    <scope>NUCLEOTIDE SEQUENCE [LARGE SCALE GENOMIC DNA]</scope>
    <source>
        <strain evidence="1 2">BB4</strain>
    </source>
</reference>
<keyword evidence="2" id="KW-1185">Reference proteome</keyword>
<comment type="caution">
    <text evidence="1">The sequence shown here is derived from an EMBL/GenBank/DDBJ whole genome shotgun (WGS) entry which is preliminary data.</text>
</comment>
<evidence type="ECO:0000313" key="2">
    <source>
        <dbReference type="Proteomes" id="UP001620408"/>
    </source>
</evidence>
<dbReference type="RefSeq" id="WP_379985991.1">
    <property type="nucleotide sequence ID" value="NZ_JADIKD010000007.1"/>
</dbReference>